<keyword evidence="2" id="KW-1185">Reference proteome</keyword>
<sequence length="229" mass="25605">MEPKKTPKADLESKRSTMVWLGLALSLLIIWRLFAWTTQPEKTEGFGQMQQAEVEDEIIPVTQAQTPPPPPPPPPPPAQLADMITIVDDNEDIEDEMEIEDSEADDETAVEVAEVVEEEKAVDEEKVFQFVEDPPMFPGGNAALQKYLGKHVKYPVIAQENGIQGKVFVSFVVEKDGSVTDVRIIRGVDKSLDKEAIRVVKTLPRWKPGMQRGKAVRVSFSVPINFQLQ</sequence>
<dbReference type="EMBL" id="CP081303">
    <property type="protein sequence ID" value="QZE13316.1"/>
    <property type="molecule type" value="Genomic_DNA"/>
</dbReference>
<gene>
    <name evidence="1" type="ORF">K4L44_12040</name>
</gene>
<evidence type="ECO:0000313" key="2">
    <source>
        <dbReference type="Proteomes" id="UP000826212"/>
    </source>
</evidence>
<protein>
    <submittedName>
        <fullName evidence="1">Energy transducer TonB</fullName>
    </submittedName>
</protein>
<organism evidence="1 2">
    <name type="scientific">Halosquirtibacter laminarini</name>
    <dbReference type="NCBI Taxonomy" id="3374600"/>
    <lineage>
        <taxon>Bacteria</taxon>
        <taxon>Pseudomonadati</taxon>
        <taxon>Bacteroidota</taxon>
        <taxon>Bacteroidia</taxon>
        <taxon>Marinilabiliales</taxon>
        <taxon>Prolixibacteraceae</taxon>
        <taxon>Halosquirtibacter</taxon>
    </lineage>
</organism>
<reference evidence="1" key="1">
    <citation type="submission" date="2021-08" db="EMBL/GenBank/DDBJ databases">
        <title>Novel anaerobic bacterium isolated from sea squirt in East Sea, Republic of Korea.</title>
        <authorList>
            <person name="Nguyen T.H."/>
            <person name="Li Z."/>
            <person name="Lee Y.-J."/>
            <person name="Ko J."/>
            <person name="Kim S.-G."/>
        </authorList>
    </citation>
    <scope>NUCLEOTIDE SEQUENCE</scope>
    <source>
        <strain evidence="1">KCTC 25031</strain>
    </source>
</reference>
<name>A0AC61NCQ7_9BACT</name>
<accession>A0AC61NCQ7</accession>
<proteinExistence type="predicted"/>
<dbReference type="Proteomes" id="UP000826212">
    <property type="component" value="Chromosome"/>
</dbReference>
<evidence type="ECO:0000313" key="1">
    <source>
        <dbReference type="EMBL" id="QZE13316.1"/>
    </source>
</evidence>